<dbReference type="PANTHER" id="PTHR32039">
    <property type="entry name" value="MAGNESIUM-CHELATASE SUBUNIT CHLI"/>
    <property type="match status" value="1"/>
</dbReference>
<evidence type="ECO:0000313" key="6">
    <source>
        <dbReference type="Proteomes" id="UP000070533"/>
    </source>
</evidence>
<proteinExistence type="inferred from homology"/>
<evidence type="ECO:0000256" key="3">
    <source>
        <dbReference type="ARBA" id="ARBA00022840"/>
    </source>
</evidence>
<comment type="similarity">
    <text evidence="1">Belongs to the Mg-chelatase subunits D/I family. ComM subfamily.</text>
</comment>
<keyword evidence="6" id="KW-1185">Reference proteome</keyword>
<evidence type="ECO:0000256" key="1">
    <source>
        <dbReference type="ARBA" id="ARBA00006354"/>
    </source>
</evidence>
<feature type="domain" description="AAA+ ATPase" evidence="4">
    <location>
        <begin position="213"/>
        <end position="396"/>
    </location>
</feature>
<dbReference type="eggNOG" id="COG0606">
    <property type="taxonomic scope" value="Bacteria"/>
</dbReference>
<dbReference type="InterPro" id="IPR014721">
    <property type="entry name" value="Ribsml_uS5_D2-typ_fold_subgr"/>
</dbReference>
<dbReference type="SMART" id="SM00382">
    <property type="entry name" value="AAA"/>
    <property type="match status" value="1"/>
</dbReference>
<reference evidence="6" key="1">
    <citation type="submission" date="2016-01" db="EMBL/GenBank/DDBJ databases">
        <authorList>
            <person name="Mitreva M."/>
            <person name="Pepin K.H."/>
            <person name="Mihindukulasuriya K.A."/>
            <person name="Fulton R."/>
            <person name="Fronick C."/>
            <person name="O'Laughlin M."/>
            <person name="Miner T."/>
            <person name="Herter B."/>
            <person name="Rosa B.A."/>
            <person name="Cordes M."/>
            <person name="Tomlinson C."/>
            <person name="Wollam A."/>
            <person name="Palsikar V.B."/>
            <person name="Mardis E.R."/>
            <person name="Wilson R.K."/>
        </authorList>
    </citation>
    <scope>NUCLEOTIDE SEQUENCE [LARGE SCALE GENOMIC DNA]</scope>
    <source>
        <strain evidence="6">MJR7716</strain>
    </source>
</reference>
<dbReference type="STRING" id="28128.HMPREF3226_00794"/>
<dbReference type="InterPro" id="IPR020568">
    <property type="entry name" value="Ribosomal_Su5_D2-typ_SF"/>
</dbReference>
<dbReference type="Proteomes" id="UP000070533">
    <property type="component" value="Unassembled WGS sequence"/>
</dbReference>
<dbReference type="RefSeq" id="WP_060940352.1">
    <property type="nucleotide sequence ID" value="NZ_KQ957209.1"/>
</dbReference>
<dbReference type="GO" id="GO:0005524">
    <property type="term" value="F:ATP binding"/>
    <property type="evidence" value="ECO:0007669"/>
    <property type="project" value="UniProtKB-KW"/>
</dbReference>
<protein>
    <submittedName>
        <fullName evidence="5">Mg chelatase-like protein</fullName>
    </submittedName>
</protein>
<keyword evidence="3" id="KW-0067">ATP-binding</keyword>
<dbReference type="Pfam" id="PF13335">
    <property type="entry name" value="Mg_chelatase_C"/>
    <property type="match status" value="1"/>
</dbReference>
<dbReference type="Pfam" id="PF01078">
    <property type="entry name" value="Mg_chelatase"/>
    <property type="match status" value="1"/>
</dbReference>
<dbReference type="InterPro" id="IPR025158">
    <property type="entry name" value="Mg_chelat-rel_C"/>
</dbReference>
<dbReference type="PRINTS" id="PR01657">
    <property type="entry name" value="MCMFAMILY"/>
</dbReference>
<dbReference type="InterPro" id="IPR004482">
    <property type="entry name" value="Mg_chelat-rel"/>
</dbReference>
<dbReference type="Pfam" id="PF13541">
    <property type="entry name" value="ChlI"/>
    <property type="match status" value="1"/>
</dbReference>
<dbReference type="Gene3D" id="3.30.230.10">
    <property type="match status" value="1"/>
</dbReference>
<dbReference type="InterPro" id="IPR000523">
    <property type="entry name" value="Mg_chelatse_chII-like_cat_dom"/>
</dbReference>
<evidence type="ECO:0000313" key="5">
    <source>
        <dbReference type="EMBL" id="KXA41458.1"/>
    </source>
</evidence>
<name>A0A133QF34_9BACT</name>
<dbReference type="Gene3D" id="3.40.50.300">
    <property type="entry name" value="P-loop containing nucleotide triphosphate hydrolases"/>
    <property type="match status" value="1"/>
</dbReference>
<dbReference type="EMBL" id="LRQG01000051">
    <property type="protein sequence ID" value="KXA41458.1"/>
    <property type="molecule type" value="Genomic_DNA"/>
</dbReference>
<evidence type="ECO:0000256" key="2">
    <source>
        <dbReference type="ARBA" id="ARBA00022741"/>
    </source>
</evidence>
<evidence type="ECO:0000259" key="4">
    <source>
        <dbReference type="SMART" id="SM00382"/>
    </source>
</evidence>
<keyword evidence="2" id="KW-0547">Nucleotide-binding</keyword>
<dbReference type="InterPro" id="IPR003593">
    <property type="entry name" value="AAA+_ATPase"/>
</dbReference>
<dbReference type="PATRIC" id="fig|28128.5.peg.803"/>
<dbReference type="NCBIfam" id="TIGR00368">
    <property type="entry name" value="YifB family Mg chelatase-like AAA ATPase"/>
    <property type="match status" value="1"/>
</dbReference>
<dbReference type="InterPro" id="IPR001208">
    <property type="entry name" value="MCM_dom"/>
</dbReference>
<dbReference type="AlphaFoldDB" id="A0A133QF34"/>
<dbReference type="PANTHER" id="PTHR32039:SF7">
    <property type="entry name" value="COMPETENCE PROTEIN COMM"/>
    <property type="match status" value="1"/>
</dbReference>
<gene>
    <name evidence="5" type="ORF">HMPREF3226_00794</name>
</gene>
<sequence>MLVKTYCAAVNGMEVTTVTVEVSITRGVLYHLTGLADVAVKESHDRIAAALLNVGYKFPVADITANLSPADLRKEGSSFDLPLAIAILAANEKMHSDRLGDYMLVGELSLDGTLQPIKGALPIAIKARAEKFKGLIVPKANEHEAAVVDSLDVYGMSNIMEVINFLNNAYAPEPCFVDTRKEFYDSQYVSDLDFADVRGQESVKRALEVAAAGSHNVIMVGPPGSGKSMMAKRLPSILPPLSLNESLETTQIHSIAGKLKKNTGLIAQRPFRSPHHTISEVALVGGGMTPMPGEITLAHNGVLFTDELPEFNKHTLEVLRQPLEDRTITISRAKYTVTYPCSFMFVASMNPCPCGYYGDTTHHCVCTPGQIQRYLSKISGPLLDRIDLQIELSALPFADISKASPGEASAAIRERVIKARAVQTERFKDHPNIHCNAQMTERMIHQYAEPDEQSKTLLRSAMERLKLSARAYNRILKVARTIADLENSEPVQAHHIAEAIGYRSLDRGDWAERGV</sequence>
<organism evidence="5 6">
    <name type="scientific">Prevotella corporis</name>
    <dbReference type="NCBI Taxonomy" id="28128"/>
    <lineage>
        <taxon>Bacteria</taxon>
        <taxon>Pseudomonadati</taxon>
        <taxon>Bacteroidota</taxon>
        <taxon>Bacteroidia</taxon>
        <taxon>Bacteroidales</taxon>
        <taxon>Prevotellaceae</taxon>
        <taxon>Prevotella</taxon>
    </lineage>
</organism>
<comment type="caution">
    <text evidence="5">The sequence shown here is derived from an EMBL/GenBank/DDBJ whole genome shotgun (WGS) entry which is preliminary data.</text>
</comment>
<dbReference type="InterPro" id="IPR045006">
    <property type="entry name" value="CHLI-like"/>
</dbReference>
<accession>A0A133QF34</accession>
<dbReference type="GO" id="GO:0003677">
    <property type="term" value="F:DNA binding"/>
    <property type="evidence" value="ECO:0007669"/>
    <property type="project" value="InterPro"/>
</dbReference>
<dbReference type="SUPFAM" id="SSF54211">
    <property type="entry name" value="Ribosomal protein S5 domain 2-like"/>
    <property type="match status" value="1"/>
</dbReference>
<dbReference type="SUPFAM" id="SSF52540">
    <property type="entry name" value="P-loop containing nucleoside triphosphate hydrolases"/>
    <property type="match status" value="1"/>
</dbReference>
<dbReference type="OrthoDB" id="9813147at2"/>
<dbReference type="InterPro" id="IPR027417">
    <property type="entry name" value="P-loop_NTPase"/>
</dbReference>